<dbReference type="AlphaFoldDB" id="A0AAF0Y6H0"/>
<feature type="compositionally biased region" description="Low complexity" evidence="2">
    <location>
        <begin position="94"/>
        <end position="111"/>
    </location>
</feature>
<evidence type="ECO:0000313" key="3">
    <source>
        <dbReference type="EMBL" id="WOO78556.1"/>
    </source>
</evidence>
<dbReference type="GO" id="GO:0000340">
    <property type="term" value="F:RNA 7-methylguanosine cap binding"/>
    <property type="evidence" value="ECO:0007669"/>
    <property type="project" value="TreeGrafter"/>
</dbReference>
<feature type="compositionally biased region" description="Low complexity" evidence="2">
    <location>
        <begin position="1"/>
        <end position="24"/>
    </location>
</feature>
<feature type="compositionally biased region" description="Basic and acidic residues" evidence="2">
    <location>
        <begin position="164"/>
        <end position="175"/>
    </location>
</feature>
<gene>
    <name evidence="3" type="primary">eif4e</name>
    <name evidence="3" type="ORF">LOC62_02G002103</name>
</gene>
<feature type="region of interest" description="Disordered" evidence="2">
    <location>
        <begin position="1"/>
        <end position="175"/>
    </location>
</feature>
<accession>A0AAF0Y6H0</accession>
<keyword evidence="4" id="KW-1185">Reference proteome</keyword>
<feature type="region of interest" description="Disordered" evidence="2">
    <location>
        <begin position="450"/>
        <end position="555"/>
    </location>
</feature>
<dbReference type="InterPro" id="IPR001040">
    <property type="entry name" value="TIF_eIF_4E"/>
</dbReference>
<dbReference type="GO" id="GO:0003743">
    <property type="term" value="F:translation initiation factor activity"/>
    <property type="evidence" value="ECO:0007669"/>
    <property type="project" value="UniProtKB-KW"/>
</dbReference>
<protein>
    <submittedName>
        <fullName evidence="3">Eukaryotic translation initiation factor 4E</fullName>
    </submittedName>
</protein>
<dbReference type="Pfam" id="PF01652">
    <property type="entry name" value="IF4E"/>
    <property type="match status" value="1"/>
</dbReference>
<feature type="compositionally biased region" description="Low complexity" evidence="2">
    <location>
        <begin position="192"/>
        <end position="202"/>
    </location>
</feature>
<feature type="compositionally biased region" description="Polar residues" evidence="2">
    <location>
        <begin position="451"/>
        <end position="465"/>
    </location>
</feature>
<keyword evidence="1" id="KW-0694">RNA-binding</keyword>
<feature type="compositionally biased region" description="Polar residues" evidence="2">
    <location>
        <begin position="84"/>
        <end position="93"/>
    </location>
</feature>
<evidence type="ECO:0000313" key="4">
    <source>
        <dbReference type="Proteomes" id="UP000827549"/>
    </source>
</evidence>
<feature type="region of interest" description="Disordered" evidence="2">
    <location>
        <begin position="188"/>
        <end position="210"/>
    </location>
</feature>
<dbReference type="SUPFAM" id="SSF55418">
    <property type="entry name" value="eIF4e-like"/>
    <property type="match status" value="1"/>
</dbReference>
<name>A0AAF0Y6H0_9TREE</name>
<keyword evidence="1 3" id="KW-0396">Initiation factor</keyword>
<organism evidence="3 4">
    <name type="scientific">Vanrija pseudolonga</name>
    <dbReference type="NCBI Taxonomy" id="143232"/>
    <lineage>
        <taxon>Eukaryota</taxon>
        <taxon>Fungi</taxon>
        <taxon>Dikarya</taxon>
        <taxon>Basidiomycota</taxon>
        <taxon>Agaricomycotina</taxon>
        <taxon>Tremellomycetes</taxon>
        <taxon>Trichosporonales</taxon>
        <taxon>Trichosporonaceae</taxon>
        <taxon>Vanrija</taxon>
    </lineage>
</organism>
<dbReference type="PANTHER" id="PTHR11960">
    <property type="entry name" value="EUKARYOTIC TRANSLATION INITIATION FACTOR 4E RELATED"/>
    <property type="match status" value="1"/>
</dbReference>
<dbReference type="Proteomes" id="UP000827549">
    <property type="component" value="Chromosome 2"/>
</dbReference>
<evidence type="ECO:0000256" key="2">
    <source>
        <dbReference type="SAM" id="MobiDB-lite"/>
    </source>
</evidence>
<keyword evidence="1" id="KW-0648">Protein biosynthesis</keyword>
<dbReference type="InterPro" id="IPR023398">
    <property type="entry name" value="TIF_eIF4e-like"/>
</dbReference>
<dbReference type="GeneID" id="87805353"/>
<evidence type="ECO:0000256" key="1">
    <source>
        <dbReference type="RuleBase" id="RU004374"/>
    </source>
</evidence>
<feature type="compositionally biased region" description="Polar residues" evidence="2">
    <location>
        <begin position="66"/>
        <end position="76"/>
    </location>
</feature>
<feature type="compositionally biased region" description="Polar residues" evidence="2">
    <location>
        <begin position="35"/>
        <end position="58"/>
    </location>
</feature>
<dbReference type="PANTHER" id="PTHR11960:SF73">
    <property type="entry name" value="TRANSLATION INITIATION FACTOR 4E, PUTATIVE-RELATED"/>
    <property type="match status" value="1"/>
</dbReference>
<comment type="similarity">
    <text evidence="1">Belongs to the eukaryotic initiation factor 4E family.</text>
</comment>
<feature type="compositionally biased region" description="Pro residues" evidence="2">
    <location>
        <begin position="488"/>
        <end position="499"/>
    </location>
</feature>
<dbReference type="GO" id="GO:0016281">
    <property type="term" value="C:eukaryotic translation initiation factor 4F complex"/>
    <property type="evidence" value="ECO:0007669"/>
    <property type="project" value="TreeGrafter"/>
</dbReference>
<proteinExistence type="inferred from homology"/>
<sequence>MTTTSDTKTPTAATTAAAGSSAAALHLALPGSKPATPSGTSTPTRASRSNSAVGSSPNKARLPSLKQLSDRLSTLSAAPPAADKSTTAALSEITTNVPVPAPAASPSSTPSRLKLPASAISRAHLTTGASSVRSDDAARASSPEGSVRSDKGKDVASSAPPSDSEGKDKDKDAADIGEVRLRVGRGLGVGLPGAATATAPETPVKKDAGGSAVPTTIVTVATPDKGSGGASAEGSSNAKLGSAAPSAAAIQAVRERGELPLAHTWTLKYDSKTYKPDPATLPKGGEVLNEWEATLLNVGTVDSVQGFARLMNNIRLPGKLPKGANYHLFKDGIRPMWEDPANLDGGKWVLLFRNNPVAFDAAWANLVMGLVGEITDADDQVCGIVASARPKLDRIQVWTRGREDAVAINALGARILETMALDPREQEAVSMEFQFNAKDTTPAGGKFMRILSSQRSFTTAPTSTESRPRSARVPSSPLATPGGFSNMGPPPVPPLPLPGSPSQQATPMRRTGSAASGGVGGNPFAGPMGAAVNTPRRLVSTPALDSYPSSPRPGA</sequence>
<dbReference type="EMBL" id="CP086715">
    <property type="protein sequence ID" value="WOO78556.1"/>
    <property type="molecule type" value="Genomic_DNA"/>
</dbReference>
<dbReference type="RefSeq" id="XP_062624588.1">
    <property type="nucleotide sequence ID" value="XM_062768604.1"/>
</dbReference>
<reference evidence="3" key="1">
    <citation type="submission" date="2023-10" db="EMBL/GenBank/DDBJ databases">
        <authorList>
            <person name="Noh H."/>
        </authorList>
    </citation>
    <scope>NUCLEOTIDE SEQUENCE</scope>
    <source>
        <strain evidence="3">DUCC4014</strain>
    </source>
</reference>
<dbReference type="Gene3D" id="3.30.760.10">
    <property type="entry name" value="RNA Cap, Translation Initiation Factor Eif4e"/>
    <property type="match status" value="1"/>
</dbReference>